<name>A0A1H6VPX5_9EURY</name>
<accession>A0A2H4Q0Y0</accession>
<keyword evidence="2" id="KW-1185">Reference proteome</keyword>
<sequence length="284" mass="30689">MTTPNSHISRRTVFRTVAGTVLAGLAGCLGDNDSGTPDDGTDPLAGQDQIERVAVEGTTLVVELTTGAEVDQINLIEPNGEFFGQRKVATGAQQVSFDLRTSYVPGEYRIVALNGGETEAEVSYPIQPDLRIVEMGIGRNQPEQMWDGSGRAIAKEAFVSVENRGSGPDAITKLLFTGDVPYPSDEEGTNYADHAGVSGIYDPNADVETEEVIIGPKEQLTLYSYRSPFTFIRGEGTSCTAEEQTGEFDLSLETRVGNDISSTYTIRYSDSDEYDNCNITISEV</sequence>
<dbReference type="Proteomes" id="UP000198888">
    <property type="component" value="Unassembled WGS sequence"/>
</dbReference>
<accession>A0A1H6VPX5</accession>
<dbReference type="RefSeq" id="WP_177171936.1">
    <property type="nucleotide sequence ID" value="NZ_CP024845.1"/>
</dbReference>
<dbReference type="EMBL" id="FNYR01000017">
    <property type="protein sequence ID" value="SEJ03837.1"/>
    <property type="molecule type" value="Genomic_DNA"/>
</dbReference>
<evidence type="ECO:0000313" key="1">
    <source>
        <dbReference type="EMBL" id="SEJ03837.1"/>
    </source>
</evidence>
<dbReference type="OrthoDB" id="190728at2157"/>
<evidence type="ECO:0000313" key="2">
    <source>
        <dbReference type="Proteomes" id="UP000198888"/>
    </source>
</evidence>
<dbReference type="AlphaFoldDB" id="A0A1H6VPX5"/>
<organism evidence="1 2">
    <name type="scientific">Halohasta litchfieldiae</name>
    <dbReference type="NCBI Taxonomy" id="1073996"/>
    <lineage>
        <taxon>Archaea</taxon>
        <taxon>Methanobacteriati</taxon>
        <taxon>Methanobacteriota</taxon>
        <taxon>Stenosarchaea group</taxon>
        <taxon>Halobacteria</taxon>
        <taxon>Halobacteriales</taxon>
        <taxon>Haloferacaceae</taxon>
        <taxon>Halohasta</taxon>
    </lineage>
</organism>
<gene>
    <name evidence="1" type="ORF">SAMN05444271_11751</name>
</gene>
<dbReference type="KEGG" id="hae:halTADL_1252"/>
<proteinExistence type="predicted"/>
<dbReference type="STRING" id="1073996.SAMN05444271_11751"/>
<protein>
    <submittedName>
        <fullName evidence="1">Uncharacterized protein</fullName>
    </submittedName>
</protein>
<dbReference type="GeneID" id="35002065"/>
<reference evidence="1 2" key="1">
    <citation type="submission" date="2016-10" db="EMBL/GenBank/DDBJ databases">
        <authorList>
            <person name="de Groot N.N."/>
        </authorList>
    </citation>
    <scope>NUCLEOTIDE SEQUENCE [LARGE SCALE GENOMIC DNA]</scope>
    <source>
        <strain evidence="1 2">DSM 22187</strain>
    </source>
</reference>